<evidence type="ECO:0000256" key="1">
    <source>
        <dbReference type="SAM" id="MobiDB-lite"/>
    </source>
</evidence>
<dbReference type="EMBL" id="JACIEJ010000008">
    <property type="protein sequence ID" value="MBB3986995.1"/>
    <property type="molecule type" value="Genomic_DNA"/>
</dbReference>
<sequence length="301" mass="32638">MSDVTKHDQSLVSQIPAGGIPTPTTPKAKLRRAALLTLARLAPGPTARLLARRSLYASHGFLDGLTDRGDKRFKVVQLAPDLAVLRHAPAGATGPRVLLVPGHNGHYRQFARLLRSLEKAQARVDVIVLPGHMKADHTVCSMRHTTHAILRAVAAEGPYDSMVTHCVAGNSALAALEEGLKIPRIAMISTPLDLVRLARLSGMHYGLSGPRLDRFVAELDALCTPYHLDTPWQPIAESRTEEILIAHSKEDYAAPVQDVKRFAELSDSARIALFDRAGHNTILSNKHAAAEVTAFLMAPKV</sequence>
<name>A0A7W6DPQ7_9RHOB</name>
<dbReference type="InterPro" id="IPR029058">
    <property type="entry name" value="AB_hydrolase_fold"/>
</dbReference>
<dbReference type="Gene3D" id="3.40.50.1820">
    <property type="entry name" value="alpha/beta hydrolase"/>
    <property type="match status" value="1"/>
</dbReference>
<gene>
    <name evidence="2" type="ORF">GGQ68_003339</name>
</gene>
<dbReference type="Proteomes" id="UP000541426">
    <property type="component" value="Unassembled WGS sequence"/>
</dbReference>
<protein>
    <recommendedName>
        <fullName evidence="4">Alpha/beta hydrolase</fullName>
    </recommendedName>
</protein>
<evidence type="ECO:0008006" key="4">
    <source>
        <dbReference type="Google" id="ProtNLM"/>
    </source>
</evidence>
<comment type="caution">
    <text evidence="2">The sequence shown here is derived from an EMBL/GenBank/DDBJ whole genome shotgun (WGS) entry which is preliminary data.</text>
</comment>
<dbReference type="SUPFAM" id="SSF53474">
    <property type="entry name" value="alpha/beta-Hydrolases"/>
    <property type="match status" value="1"/>
</dbReference>
<evidence type="ECO:0000313" key="3">
    <source>
        <dbReference type="Proteomes" id="UP000541426"/>
    </source>
</evidence>
<accession>A0A7W6DPQ7</accession>
<evidence type="ECO:0000313" key="2">
    <source>
        <dbReference type="EMBL" id="MBB3986995.1"/>
    </source>
</evidence>
<reference evidence="2 3" key="1">
    <citation type="submission" date="2020-08" db="EMBL/GenBank/DDBJ databases">
        <title>Genomic Encyclopedia of Type Strains, Phase IV (KMG-IV): sequencing the most valuable type-strain genomes for metagenomic binning, comparative biology and taxonomic classification.</title>
        <authorList>
            <person name="Goeker M."/>
        </authorList>
    </citation>
    <scope>NUCLEOTIDE SEQUENCE [LARGE SCALE GENOMIC DNA]</scope>
    <source>
        <strain evidence="2 3">DSM 102235</strain>
    </source>
</reference>
<dbReference type="AlphaFoldDB" id="A0A7W6DPQ7"/>
<proteinExistence type="predicted"/>
<organism evidence="2 3">
    <name type="scientific">Sagittula marina</name>
    <dbReference type="NCBI Taxonomy" id="943940"/>
    <lineage>
        <taxon>Bacteria</taxon>
        <taxon>Pseudomonadati</taxon>
        <taxon>Pseudomonadota</taxon>
        <taxon>Alphaproteobacteria</taxon>
        <taxon>Rhodobacterales</taxon>
        <taxon>Roseobacteraceae</taxon>
        <taxon>Sagittula</taxon>
    </lineage>
</organism>
<feature type="region of interest" description="Disordered" evidence="1">
    <location>
        <begin position="1"/>
        <end position="24"/>
    </location>
</feature>
<dbReference type="RefSeq" id="WP_183967797.1">
    <property type="nucleotide sequence ID" value="NZ_BAABBZ010000019.1"/>
</dbReference>
<feature type="compositionally biased region" description="Low complexity" evidence="1">
    <location>
        <begin position="15"/>
        <end position="24"/>
    </location>
</feature>
<keyword evidence="3" id="KW-1185">Reference proteome</keyword>